<accession>A0ACC2QH27</accession>
<reference evidence="1" key="1">
    <citation type="submission" date="2023-03" db="EMBL/GenBank/DDBJ databases">
        <title>Chromosome-level genomes of two armyworms, Mythimna separata and Mythimna loreyi, provide insights into the biosynthesis and reception of sex pheromones.</title>
        <authorList>
            <person name="Zhao H."/>
        </authorList>
    </citation>
    <scope>NUCLEOTIDE SEQUENCE</scope>
    <source>
        <strain evidence="1">BeijingLab</strain>
    </source>
</reference>
<dbReference type="EMBL" id="CM056780">
    <property type="protein sequence ID" value="KAJ8716237.1"/>
    <property type="molecule type" value="Genomic_DNA"/>
</dbReference>
<name>A0ACC2QH27_9NEOP</name>
<protein>
    <submittedName>
        <fullName evidence="1">Uncharacterized protein</fullName>
    </submittedName>
</protein>
<dbReference type="Proteomes" id="UP001231649">
    <property type="component" value="Chromosome 4"/>
</dbReference>
<keyword evidence="2" id="KW-1185">Reference proteome</keyword>
<evidence type="ECO:0000313" key="1">
    <source>
        <dbReference type="EMBL" id="KAJ8716237.1"/>
    </source>
</evidence>
<organism evidence="1 2">
    <name type="scientific">Mythimna loreyi</name>
    <dbReference type="NCBI Taxonomy" id="667449"/>
    <lineage>
        <taxon>Eukaryota</taxon>
        <taxon>Metazoa</taxon>
        <taxon>Ecdysozoa</taxon>
        <taxon>Arthropoda</taxon>
        <taxon>Hexapoda</taxon>
        <taxon>Insecta</taxon>
        <taxon>Pterygota</taxon>
        <taxon>Neoptera</taxon>
        <taxon>Endopterygota</taxon>
        <taxon>Lepidoptera</taxon>
        <taxon>Glossata</taxon>
        <taxon>Ditrysia</taxon>
        <taxon>Noctuoidea</taxon>
        <taxon>Noctuidae</taxon>
        <taxon>Noctuinae</taxon>
        <taxon>Hadenini</taxon>
        <taxon>Mythimna</taxon>
    </lineage>
</organism>
<evidence type="ECO:0000313" key="2">
    <source>
        <dbReference type="Proteomes" id="UP001231649"/>
    </source>
</evidence>
<sequence>MDTKTNQSNTNIKPIAKDTVHKICSGQVVVSLAVAVKELVENSLDAGATNIDIRFKNYGIDLIEVSDNGTGVTEDNFGALTLKYYTSKLSEYSDLLGVSSFGFRGEALSSLCSLANLTVTTRHKDCDYATKLEYDHKGNIIKQTPCSRQVGTTVCLTNLFSSLPVRQKEFHKNAKREFNKMTQLLYAYCLISVGVKITCSNQTSSNSKSVVVATQGTSSYKDNIASVFGVKQLQTLLEIKPEYVTNIKDNIFKGLSGEVKETDESIDIEDVEIDLSEDSNDAEKPDVTNSDISGSQKSQGHKNIAKPIHFTGFISSCAHGSGRSSTDRQFYYINSRPCEPTKIMKIINEIYKQYNPHQYPFVFLNVEMERTAVDVNVTPDKRKIFLTKEKIILDILKSSLLKLFENIPRTLKMETNVNCFNKETNDVQPDLDQPRVFNSFLQQFQNKTKQASESTPIVDKEIKNELKRKSTTMLDFISSKAKKTEVIKNEESFVEAKEIKDLNNRSFDILKSEDEEEIEDAKNQQLDCDEMSETINTNDSSTKSSFQEDAKNQQLDSGEMSETINTNDSSTKSSSLEDDKRNIMYLDFNENVPNTQIRDISDVIIEKSHTINCKPKTLKTKANTSSEHKEKTPKKQKIVTDKEDLGKSNRKTVTLKTSLEHVKALASMYVNDKKDSAPTRVKFRSEINPVFNKKCEEELSKEISKDSFKKMEIIGQFNLGFIITKLEDDLFIIDQHATDEIYNFETLQKTTELTSQKLVIPQSLELTGVNEQILMDNLDVFKKNGFTFEIKEEALPTKRVKLLTLPMSKNWIFGKEDIEELLFMLRESPSEYCRPSRVRAMFASRACRKSVMIGTALSKADMRKLVDHMAEIDKPWNCPHGRPTIRHLVNLAMVHTKDENT</sequence>
<gene>
    <name evidence="1" type="ORF">PYW08_013522</name>
</gene>
<comment type="caution">
    <text evidence="1">The sequence shown here is derived from an EMBL/GenBank/DDBJ whole genome shotgun (WGS) entry which is preliminary data.</text>
</comment>
<proteinExistence type="predicted"/>